<dbReference type="InterPro" id="IPR027417">
    <property type="entry name" value="P-loop_NTPase"/>
</dbReference>
<feature type="compositionally biased region" description="Acidic residues" evidence="2">
    <location>
        <begin position="323"/>
        <end position="333"/>
    </location>
</feature>
<feature type="region of interest" description="Disordered" evidence="2">
    <location>
        <begin position="218"/>
        <end position="270"/>
    </location>
</feature>
<reference evidence="4 5" key="1">
    <citation type="submission" date="2015-05" db="EMBL/GenBank/DDBJ databases">
        <authorList>
            <person name="Wang D.B."/>
            <person name="Wang M."/>
        </authorList>
    </citation>
    <scope>NUCLEOTIDE SEQUENCE [LARGE SCALE GENOMIC DNA]</scope>
    <source>
        <strain evidence="4">VL1</strain>
    </source>
</reference>
<feature type="compositionally biased region" description="Basic and acidic residues" evidence="2">
    <location>
        <begin position="249"/>
        <end position="267"/>
    </location>
</feature>
<dbReference type="Proteomes" id="UP000044602">
    <property type="component" value="Unassembled WGS sequence"/>
</dbReference>
<dbReference type="InterPro" id="IPR050611">
    <property type="entry name" value="ABCF"/>
</dbReference>
<dbReference type="InterPro" id="IPR003439">
    <property type="entry name" value="ABC_transporter-like_ATP-bd"/>
</dbReference>
<dbReference type="GO" id="GO:0016887">
    <property type="term" value="F:ATP hydrolysis activity"/>
    <property type="evidence" value="ECO:0007669"/>
    <property type="project" value="InterPro"/>
</dbReference>
<evidence type="ECO:0000313" key="4">
    <source>
        <dbReference type="EMBL" id="CRK42193.1"/>
    </source>
</evidence>
<dbReference type="PROSITE" id="PS50893">
    <property type="entry name" value="ABC_TRANSPORTER_2"/>
    <property type="match status" value="1"/>
</dbReference>
<dbReference type="Gene3D" id="3.40.50.300">
    <property type="entry name" value="P-loop containing nucleotide triphosphate hydrolases"/>
    <property type="match status" value="2"/>
</dbReference>
<feature type="compositionally biased region" description="Basic and acidic residues" evidence="2">
    <location>
        <begin position="282"/>
        <end position="292"/>
    </location>
</feature>
<feature type="non-terminal residue" evidence="4">
    <location>
        <position position="397"/>
    </location>
</feature>
<dbReference type="GO" id="GO:0003746">
    <property type="term" value="F:translation elongation factor activity"/>
    <property type="evidence" value="ECO:0007669"/>
    <property type="project" value="TreeGrafter"/>
</dbReference>
<name>A0A0G4N6V8_VERLO</name>
<accession>A0A0G4N6V8</accession>
<dbReference type="AlphaFoldDB" id="A0A0G4N6V8"/>
<feature type="region of interest" description="Disordered" evidence="2">
    <location>
        <begin position="282"/>
        <end position="337"/>
    </location>
</feature>
<keyword evidence="1" id="KW-0677">Repeat</keyword>
<proteinExistence type="predicted"/>
<gene>
    <name evidence="4" type="ORF">BN1708_016916</name>
</gene>
<dbReference type="EMBL" id="CVQH01027350">
    <property type="protein sequence ID" value="CRK42193.1"/>
    <property type="molecule type" value="Genomic_DNA"/>
</dbReference>
<dbReference type="STRING" id="100787.A0A0G4N6V8"/>
<evidence type="ECO:0000313" key="5">
    <source>
        <dbReference type="Proteomes" id="UP000044602"/>
    </source>
</evidence>
<evidence type="ECO:0000259" key="3">
    <source>
        <dbReference type="PROSITE" id="PS50893"/>
    </source>
</evidence>
<sequence>MKLALCRAVFEAPDILLLDEPTNHLDVKNVKWLEDYLQNSPCTSIIVSHDSGFLDNVCQHIIHYERFKLKRYRGNLKEFVKKCPSAKSYYELGASEMEFQFPEPGFLEGVKTKAKAILRATNMTFQYPGTTKPQIQEISFQCSLGSRIAVIGPNGAGKSTLINVLTGELIPTSGEIYQHENIRIAYIKQHAFAHIDNHLDSTPSEYIQWRFQTGSRGDVAALDTGRDDGNSNGEDDRYEVDVAENGYLGERRWDRKNEEDNGRDNAEHQGASAVFCQIEKGDGARQTVRSDEEPGVDGNKTETDTENDTGDHAESRKRRGDAETAEGDGLNDEDNGKALPAESVEMCRAFGGLLLLQVGTVEVGDLADDLAEGRASGELRRDGFLLCHLFAVLGLLN</sequence>
<feature type="domain" description="ABC transporter" evidence="3">
    <location>
        <begin position="118"/>
        <end position="383"/>
    </location>
</feature>
<protein>
    <recommendedName>
        <fullName evidence="3">ABC transporter domain-containing protein</fullName>
    </recommendedName>
</protein>
<evidence type="ECO:0000256" key="1">
    <source>
        <dbReference type="ARBA" id="ARBA00022737"/>
    </source>
</evidence>
<organism evidence="4 5">
    <name type="scientific">Verticillium longisporum</name>
    <name type="common">Verticillium dahliae var. longisporum</name>
    <dbReference type="NCBI Taxonomy" id="100787"/>
    <lineage>
        <taxon>Eukaryota</taxon>
        <taxon>Fungi</taxon>
        <taxon>Dikarya</taxon>
        <taxon>Ascomycota</taxon>
        <taxon>Pezizomycotina</taxon>
        <taxon>Sordariomycetes</taxon>
        <taxon>Hypocreomycetidae</taxon>
        <taxon>Glomerellales</taxon>
        <taxon>Plectosphaerellaceae</taxon>
        <taxon>Verticillium</taxon>
    </lineage>
</organism>
<dbReference type="PANTHER" id="PTHR19211">
    <property type="entry name" value="ATP-BINDING TRANSPORT PROTEIN-RELATED"/>
    <property type="match status" value="1"/>
</dbReference>
<keyword evidence="5" id="KW-1185">Reference proteome</keyword>
<dbReference type="Pfam" id="PF00005">
    <property type="entry name" value="ABC_tran"/>
    <property type="match status" value="1"/>
</dbReference>
<feature type="compositionally biased region" description="Basic and acidic residues" evidence="2">
    <location>
        <begin position="299"/>
        <end position="314"/>
    </location>
</feature>
<dbReference type="PANTHER" id="PTHR19211:SF5">
    <property type="entry name" value="ELONGATION FACTOR 3A-RELATED"/>
    <property type="match status" value="1"/>
</dbReference>
<evidence type="ECO:0000256" key="2">
    <source>
        <dbReference type="SAM" id="MobiDB-lite"/>
    </source>
</evidence>
<dbReference type="SUPFAM" id="SSF52540">
    <property type="entry name" value="P-loop containing nucleoside triphosphate hydrolases"/>
    <property type="match status" value="2"/>
</dbReference>
<dbReference type="GO" id="GO:0005524">
    <property type="term" value="F:ATP binding"/>
    <property type="evidence" value="ECO:0007669"/>
    <property type="project" value="InterPro"/>
</dbReference>